<dbReference type="PANTHER" id="PTHR40124:SF1">
    <property type="entry name" value="DISAGGREGATASE RELATED REPEAT PROTEIN"/>
    <property type="match status" value="1"/>
</dbReference>
<dbReference type="AlphaFoldDB" id="X0RMB1"/>
<gene>
    <name evidence="2" type="ORF">S01H1_10218</name>
</gene>
<evidence type="ECO:0000259" key="1">
    <source>
        <dbReference type="Pfam" id="PF21294"/>
    </source>
</evidence>
<dbReference type="InterPro" id="IPR048958">
    <property type="entry name" value="Polysacc_lyase_14"/>
</dbReference>
<sequence length="73" mass="8246">MNTPGKRDGTLQAFFDNQPVLKMDSIRFRDTDALAIDGFLLSTFFGGGDASWETTAQETIYFDNFQIIKIAFE</sequence>
<feature type="domain" description="Polysaccharide lyase 14" evidence="1">
    <location>
        <begin position="1"/>
        <end position="65"/>
    </location>
</feature>
<comment type="caution">
    <text evidence="2">The sequence shown here is derived from an EMBL/GenBank/DDBJ whole genome shotgun (WGS) entry which is preliminary data.</text>
</comment>
<dbReference type="EMBL" id="BARS01005216">
    <property type="protein sequence ID" value="GAF69933.1"/>
    <property type="molecule type" value="Genomic_DNA"/>
</dbReference>
<accession>X0RMB1</accession>
<reference evidence="2" key="1">
    <citation type="journal article" date="2014" name="Front. Microbiol.">
        <title>High frequency of phylogenetically diverse reductive dehalogenase-homologous genes in deep subseafloor sedimentary metagenomes.</title>
        <authorList>
            <person name="Kawai M."/>
            <person name="Futagami T."/>
            <person name="Toyoda A."/>
            <person name="Takaki Y."/>
            <person name="Nishi S."/>
            <person name="Hori S."/>
            <person name="Arai W."/>
            <person name="Tsubouchi T."/>
            <person name="Morono Y."/>
            <person name="Uchiyama I."/>
            <person name="Ito T."/>
            <person name="Fujiyama A."/>
            <person name="Inagaki F."/>
            <person name="Takami H."/>
        </authorList>
    </citation>
    <scope>NUCLEOTIDE SEQUENCE</scope>
    <source>
        <strain evidence="2">Expedition CK06-06</strain>
    </source>
</reference>
<dbReference type="Pfam" id="PF21294">
    <property type="entry name" value="Polysacc_lyase_14"/>
    <property type="match status" value="1"/>
</dbReference>
<protein>
    <recommendedName>
        <fullName evidence="1">Polysaccharide lyase 14 domain-containing protein</fullName>
    </recommendedName>
</protein>
<organism evidence="2">
    <name type="scientific">marine sediment metagenome</name>
    <dbReference type="NCBI Taxonomy" id="412755"/>
    <lineage>
        <taxon>unclassified sequences</taxon>
        <taxon>metagenomes</taxon>
        <taxon>ecological metagenomes</taxon>
    </lineage>
</organism>
<proteinExistence type="predicted"/>
<name>X0RMB1_9ZZZZ</name>
<dbReference type="Gene3D" id="2.60.120.200">
    <property type="match status" value="1"/>
</dbReference>
<evidence type="ECO:0000313" key="2">
    <source>
        <dbReference type="EMBL" id="GAF69933.1"/>
    </source>
</evidence>
<dbReference type="PANTHER" id="PTHR40124">
    <property type="match status" value="1"/>
</dbReference>